<dbReference type="EMBL" id="JABCRI010000010">
    <property type="protein sequence ID" value="KAF8398792.1"/>
    <property type="molecule type" value="Genomic_DNA"/>
</dbReference>
<evidence type="ECO:0000256" key="4">
    <source>
        <dbReference type="ARBA" id="ARBA00022448"/>
    </source>
</evidence>
<keyword evidence="10" id="KW-0906">Nuclear pore complex</keyword>
<sequence length="388" mass="43328">MSSTEIVKNRFLGFLIWQSIHSTSIFLFCKTFFLSPFTSNPLSPSLLSLLAFLSFHLSLLLFSTSLSIISSPQPDRPASLLELALGLVRFLLNSVTGCGSSEIWTPSFRRRVKTSLGFLLFIIASAVSGFLSVFSICWNLELFDGMRLIGLGLRGFSFGLVYGVHYVYKRRWVLGFPIIQRPPFFSFKMGLPSAIGQALKLSSAAVLFSTVVVVFLPDPFKSHSTMGHFIVEQIIFYIGSTAIFLCWELSHHLHQVLHTKRCIFAPPKGSAAAETNPSEPLLAALEESTPRSLLQYLAYLDLCMVCESNVDTWRRAAFFEETGETYKRVVAVCLRPLEQLTSNLGEGLGGSVDKTDQLSRQLRSPTDTKVESKLHELFNEFQVLLLLT</sequence>
<keyword evidence="8 13" id="KW-1133">Transmembrane helix</keyword>
<evidence type="ECO:0000256" key="12">
    <source>
        <dbReference type="ARBA" id="ARBA00023242"/>
    </source>
</evidence>
<dbReference type="GO" id="GO:0051028">
    <property type="term" value="P:mRNA transport"/>
    <property type="evidence" value="ECO:0007669"/>
    <property type="project" value="UniProtKB-KW"/>
</dbReference>
<comment type="caution">
    <text evidence="14">The sequence shown here is derived from an EMBL/GenBank/DDBJ whole genome shotgun (WGS) entry which is preliminary data.</text>
</comment>
<dbReference type="Proteomes" id="UP000655225">
    <property type="component" value="Unassembled WGS sequence"/>
</dbReference>
<reference evidence="14 15" key="1">
    <citation type="submission" date="2020-04" db="EMBL/GenBank/DDBJ databases">
        <title>Plant Genome Project.</title>
        <authorList>
            <person name="Zhang R.-G."/>
        </authorList>
    </citation>
    <scope>NUCLEOTIDE SEQUENCE [LARGE SCALE GENOMIC DNA]</scope>
    <source>
        <strain evidence="14">YNK0</strain>
        <tissue evidence="14">Leaf</tissue>
    </source>
</reference>
<keyword evidence="12" id="KW-0539">Nucleus</keyword>
<evidence type="ECO:0000256" key="1">
    <source>
        <dbReference type="ARBA" id="ARBA00004232"/>
    </source>
</evidence>
<evidence type="ECO:0000256" key="11">
    <source>
        <dbReference type="ARBA" id="ARBA00023136"/>
    </source>
</evidence>
<dbReference type="Pfam" id="PF09531">
    <property type="entry name" value="Ndc1_Nup"/>
    <property type="match status" value="1"/>
</dbReference>
<keyword evidence="6" id="KW-0509">mRNA transport</keyword>
<evidence type="ECO:0000256" key="3">
    <source>
        <dbReference type="ARBA" id="ARBA00005760"/>
    </source>
</evidence>
<dbReference type="GO" id="GO:0006999">
    <property type="term" value="P:nuclear pore organization"/>
    <property type="evidence" value="ECO:0007669"/>
    <property type="project" value="TreeGrafter"/>
</dbReference>
<keyword evidence="15" id="KW-1185">Reference proteome</keyword>
<evidence type="ECO:0000256" key="5">
    <source>
        <dbReference type="ARBA" id="ARBA00022692"/>
    </source>
</evidence>
<evidence type="ECO:0008006" key="16">
    <source>
        <dbReference type="Google" id="ProtNLM"/>
    </source>
</evidence>
<feature type="transmembrane region" description="Helical" evidence="13">
    <location>
        <begin position="116"/>
        <end position="136"/>
    </location>
</feature>
<keyword evidence="5 13" id="KW-0812">Transmembrane</keyword>
<evidence type="ECO:0000313" key="14">
    <source>
        <dbReference type="EMBL" id="KAF8398792.1"/>
    </source>
</evidence>
<gene>
    <name evidence="14" type="ORF">HHK36_014650</name>
</gene>
<feature type="transmembrane region" description="Helical" evidence="13">
    <location>
        <begin position="189"/>
        <end position="216"/>
    </location>
</feature>
<keyword evidence="11 13" id="KW-0472">Membrane</keyword>
<keyword evidence="9" id="KW-0811">Translocation</keyword>
<evidence type="ECO:0000313" key="15">
    <source>
        <dbReference type="Proteomes" id="UP000655225"/>
    </source>
</evidence>
<evidence type="ECO:0000256" key="9">
    <source>
        <dbReference type="ARBA" id="ARBA00023010"/>
    </source>
</evidence>
<dbReference type="GO" id="GO:0015031">
    <property type="term" value="P:protein transport"/>
    <property type="evidence" value="ECO:0007669"/>
    <property type="project" value="UniProtKB-KW"/>
</dbReference>
<dbReference type="GO" id="GO:0031965">
    <property type="term" value="C:nuclear membrane"/>
    <property type="evidence" value="ECO:0007669"/>
    <property type="project" value="UniProtKB-SubCell"/>
</dbReference>
<dbReference type="InterPro" id="IPR019049">
    <property type="entry name" value="Nucleoporin_prot_Ndc1/Nup"/>
</dbReference>
<feature type="transmembrane region" description="Helical" evidence="13">
    <location>
        <begin position="46"/>
        <end position="69"/>
    </location>
</feature>
<organism evidence="14 15">
    <name type="scientific">Tetracentron sinense</name>
    <name type="common">Spur-leaf</name>
    <dbReference type="NCBI Taxonomy" id="13715"/>
    <lineage>
        <taxon>Eukaryota</taxon>
        <taxon>Viridiplantae</taxon>
        <taxon>Streptophyta</taxon>
        <taxon>Embryophyta</taxon>
        <taxon>Tracheophyta</taxon>
        <taxon>Spermatophyta</taxon>
        <taxon>Magnoliopsida</taxon>
        <taxon>Trochodendrales</taxon>
        <taxon>Trochodendraceae</taxon>
        <taxon>Tetracentron</taxon>
    </lineage>
</organism>
<keyword evidence="7" id="KW-0653">Protein transport</keyword>
<evidence type="ECO:0000256" key="13">
    <source>
        <dbReference type="SAM" id="Phobius"/>
    </source>
</evidence>
<protein>
    <recommendedName>
        <fullName evidence="16">Nucleoporin protein Ndc1-Nup</fullName>
    </recommendedName>
</protein>
<dbReference type="OMA" id="KETECTF"/>
<evidence type="ECO:0000256" key="7">
    <source>
        <dbReference type="ARBA" id="ARBA00022927"/>
    </source>
</evidence>
<accession>A0A835DFF6</accession>
<comment type="subcellular location">
    <subcellularLocation>
        <location evidence="1">Nucleus membrane</location>
        <topology evidence="1">Multi-pass membrane protein</topology>
    </subcellularLocation>
    <subcellularLocation>
        <location evidence="2">Nucleus</location>
        <location evidence="2">Nuclear pore complex</location>
    </subcellularLocation>
</comment>
<dbReference type="GO" id="GO:0070762">
    <property type="term" value="C:nuclear pore transmembrane ring"/>
    <property type="evidence" value="ECO:0007669"/>
    <property type="project" value="TreeGrafter"/>
</dbReference>
<comment type="similarity">
    <text evidence="3">Belongs to the NDC1 family.</text>
</comment>
<evidence type="ECO:0000256" key="10">
    <source>
        <dbReference type="ARBA" id="ARBA00023132"/>
    </source>
</evidence>
<dbReference type="OrthoDB" id="67850at2759"/>
<dbReference type="GO" id="GO:0030674">
    <property type="term" value="F:protein-macromolecule adaptor activity"/>
    <property type="evidence" value="ECO:0007669"/>
    <property type="project" value="TreeGrafter"/>
</dbReference>
<dbReference type="PANTHER" id="PTHR13269">
    <property type="entry name" value="NUCLEOPORIN NDC1"/>
    <property type="match status" value="1"/>
</dbReference>
<name>A0A835DFF6_TETSI</name>
<evidence type="ECO:0000256" key="8">
    <source>
        <dbReference type="ARBA" id="ARBA00022989"/>
    </source>
</evidence>
<proteinExistence type="inferred from homology"/>
<feature type="transmembrane region" description="Helical" evidence="13">
    <location>
        <begin position="228"/>
        <end position="247"/>
    </location>
</feature>
<dbReference type="PANTHER" id="PTHR13269:SF6">
    <property type="entry name" value="NUCLEOPORIN NDC1"/>
    <property type="match status" value="1"/>
</dbReference>
<feature type="transmembrane region" description="Helical" evidence="13">
    <location>
        <begin position="12"/>
        <end position="34"/>
    </location>
</feature>
<evidence type="ECO:0000256" key="6">
    <source>
        <dbReference type="ARBA" id="ARBA00022816"/>
    </source>
</evidence>
<evidence type="ECO:0000256" key="2">
    <source>
        <dbReference type="ARBA" id="ARBA00004567"/>
    </source>
</evidence>
<dbReference type="AlphaFoldDB" id="A0A835DFF6"/>
<keyword evidence="4" id="KW-0813">Transport</keyword>